<evidence type="ECO:0000256" key="1">
    <source>
        <dbReference type="ARBA" id="ARBA00023125"/>
    </source>
</evidence>
<dbReference type="Proteomes" id="UP000184389">
    <property type="component" value="Unassembled WGS sequence"/>
</dbReference>
<dbReference type="PANTHER" id="PTHR46558">
    <property type="entry name" value="TRACRIPTIONAL REGULATORY PROTEIN-RELATED-RELATED"/>
    <property type="match status" value="1"/>
</dbReference>
<organism evidence="3 4">
    <name type="scientific">Sporanaerobacter acetigenes DSM 13106</name>
    <dbReference type="NCBI Taxonomy" id="1123281"/>
    <lineage>
        <taxon>Bacteria</taxon>
        <taxon>Bacillati</taxon>
        <taxon>Bacillota</taxon>
        <taxon>Tissierellia</taxon>
        <taxon>Tissierellales</taxon>
        <taxon>Sporanaerobacteraceae</taxon>
        <taxon>Sporanaerobacter</taxon>
    </lineage>
</organism>
<dbReference type="SUPFAM" id="SSF47413">
    <property type="entry name" value="lambda repressor-like DNA-binding domains"/>
    <property type="match status" value="1"/>
</dbReference>
<dbReference type="CDD" id="cd00093">
    <property type="entry name" value="HTH_XRE"/>
    <property type="match status" value="1"/>
</dbReference>
<dbReference type="OrthoDB" id="1634626at2"/>
<keyword evidence="4" id="KW-1185">Reference proteome</keyword>
<dbReference type="InterPro" id="IPR001387">
    <property type="entry name" value="Cro/C1-type_HTH"/>
</dbReference>
<dbReference type="InterPro" id="IPR010982">
    <property type="entry name" value="Lambda_DNA-bd_dom_sf"/>
</dbReference>
<proteinExistence type="predicted"/>
<dbReference type="EMBL" id="FQXR01000003">
    <property type="protein sequence ID" value="SHH58353.1"/>
    <property type="molecule type" value="Genomic_DNA"/>
</dbReference>
<evidence type="ECO:0000313" key="4">
    <source>
        <dbReference type="Proteomes" id="UP000184389"/>
    </source>
</evidence>
<protein>
    <submittedName>
        <fullName evidence="3">DNA-binding transcriptional regulator, XRE-family HTH domain</fullName>
    </submittedName>
</protein>
<name>A0A1M5U6K8_9FIRM</name>
<dbReference type="SMART" id="SM00530">
    <property type="entry name" value="HTH_XRE"/>
    <property type="match status" value="1"/>
</dbReference>
<dbReference type="PROSITE" id="PS50943">
    <property type="entry name" value="HTH_CROC1"/>
    <property type="match status" value="1"/>
</dbReference>
<dbReference type="RefSeq" id="WP_072743123.1">
    <property type="nucleotide sequence ID" value="NZ_FQXR01000003.1"/>
</dbReference>
<dbReference type="GO" id="GO:0003677">
    <property type="term" value="F:DNA binding"/>
    <property type="evidence" value="ECO:0007669"/>
    <property type="project" value="UniProtKB-KW"/>
</dbReference>
<dbReference type="STRING" id="1123281.SAMN02745180_00535"/>
<dbReference type="AlphaFoldDB" id="A0A1M5U6K8"/>
<keyword evidence="1 3" id="KW-0238">DNA-binding</keyword>
<feature type="domain" description="HTH cro/C1-type" evidence="2">
    <location>
        <begin position="11"/>
        <end position="65"/>
    </location>
</feature>
<dbReference type="Gene3D" id="1.10.260.40">
    <property type="entry name" value="lambda repressor-like DNA-binding domains"/>
    <property type="match status" value="1"/>
</dbReference>
<dbReference type="PANTHER" id="PTHR46558:SF11">
    <property type="entry name" value="HTH-TYPE TRANSCRIPTIONAL REGULATOR XRE"/>
    <property type="match status" value="1"/>
</dbReference>
<evidence type="ECO:0000313" key="3">
    <source>
        <dbReference type="EMBL" id="SHH58353.1"/>
    </source>
</evidence>
<accession>A0A1M5U6K8</accession>
<gene>
    <name evidence="3" type="ORF">SAMN02745180_00535</name>
</gene>
<evidence type="ECO:0000259" key="2">
    <source>
        <dbReference type="PROSITE" id="PS50943"/>
    </source>
</evidence>
<sequence>MNNISLFKYRLKTLRKEYKMTQENLAEKLGLVRTAIANYETGRTTPDAETLSLIADIFNTTTDYLLGRTDIRKRVNNSERIEKKPSIKDELSEEIHNLSPQSQEEIKKLIDLYKIKDMQDKNTELSDEISKPD</sequence>
<dbReference type="Pfam" id="PF01381">
    <property type="entry name" value="HTH_3"/>
    <property type="match status" value="1"/>
</dbReference>
<reference evidence="3 4" key="1">
    <citation type="submission" date="2016-11" db="EMBL/GenBank/DDBJ databases">
        <authorList>
            <person name="Jaros S."/>
            <person name="Januszkiewicz K."/>
            <person name="Wedrychowicz H."/>
        </authorList>
    </citation>
    <scope>NUCLEOTIDE SEQUENCE [LARGE SCALE GENOMIC DNA]</scope>
    <source>
        <strain evidence="3 4">DSM 13106</strain>
    </source>
</reference>